<feature type="domain" description="Non-reducing end beta-L-arabinofuranosidase-like GH127 catalytic" evidence="1">
    <location>
        <begin position="4"/>
        <end position="324"/>
    </location>
</feature>
<gene>
    <name evidence="3" type="ORF">H9812_03395</name>
</gene>
<evidence type="ECO:0000259" key="2">
    <source>
        <dbReference type="Pfam" id="PF20620"/>
    </source>
</evidence>
<dbReference type="InterPro" id="IPR008928">
    <property type="entry name" value="6-hairpin_glycosidase_sf"/>
</dbReference>
<dbReference type="SUPFAM" id="SSF48208">
    <property type="entry name" value="Six-hairpin glycosidases"/>
    <property type="match status" value="1"/>
</dbReference>
<evidence type="ECO:0000313" key="4">
    <source>
        <dbReference type="Proteomes" id="UP000824044"/>
    </source>
</evidence>
<evidence type="ECO:0000259" key="1">
    <source>
        <dbReference type="Pfam" id="PF07944"/>
    </source>
</evidence>
<dbReference type="Pfam" id="PF20620">
    <property type="entry name" value="DUF6805"/>
    <property type="match status" value="1"/>
</dbReference>
<dbReference type="InterPro" id="IPR046544">
    <property type="entry name" value="GH146_SB_dom"/>
</dbReference>
<proteinExistence type="predicted"/>
<dbReference type="GO" id="GO:0016787">
    <property type="term" value="F:hydrolase activity"/>
    <property type="evidence" value="ECO:0007669"/>
    <property type="project" value="UniProtKB-KW"/>
</dbReference>
<reference evidence="3" key="1">
    <citation type="journal article" date="2021" name="PeerJ">
        <title>Extensive microbial diversity within the chicken gut microbiome revealed by metagenomics and culture.</title>
        <authorList>
            <person name="Gilroy R."/>
            <person name="Ravi A."/>
            <person name="Getino M."/>
            <person name="Pursley I."/>
            <person name="Horton D.L."/>
            <person name="Alikhan N.F."/>
            <person name="Baker D."/>
            <person name="Gharbi K."/>
            <person name="Hall N."/>
            <person name="Watson M."/>
            <person name="Adriaenssens E.M."/>
            <person name="Foster-Nyarko E."/>
            <person name="Jarju S."/>
            <person name="Secka A."/>
            <person name="Antonio M."/>
            <person name="Oren A."/>
            <person name="Chaudhuri R.R."/>
            <person name="La Ragione R."/>
            <person name="Hildebrand F."/>
            <person name="Pallen M.J."/>
        </authorList>
    </citation>
    <scope>NUCLEOTIDE SEQUENCE</scope>
    <source>
        <strain evidence="3">CHK33-5263</strain>
    </source>
</reference>
<dbReference type="GO" id="GO:0005975">
    <property type="term" value="P:carbohydrate metabolic process"/>
    <property type="evidence" value="ECO:0007669"/>
    <property type="project" value="InterPro"/>
</dbReference>
<accession>A0A9D2DWV1</accession>
<evidence type="ECO:0000313" key="3">
    <source>
        <dbReference type="EMBL" id="HIZ24504.1"/>
    </source>
</evidence>
<dbReference type="EMBL" id="DXBS01000067">
    <property type="protein sequence ID" value="HIZ24504.1"/>
    <property type="molecule type" value="Genomic_DNA"/>
</dbReference>
<dbReference type="InterPro" id="IPR012878">
    <property type="entry name" value="Beta-AFase-like_GH127_cat"/>
</dbReference>
<reference evidence="3" key="2">
    <citation type="submission" date="2021-04" db="EMBL/GenBank/DDBJ databases">
        <authorList>
            <person name="Gilroy R."/>
        </authorList>
    </citation>
    <scope>NUCLEOTIDE SEQUENCE</scope>
    <source>
        <strain evidence="3">CHK33-5263</strain>
    </source>
</reference>
<dbReference type="PANTHER" id="PTHR31151:SF0">
    <property type="entry name" value="PROLINE-TRNA LIGASE (DUF1680)"/>
    <property type="match status" value="1"/>
</dbReference>
<protein>
    <submittedName>
        <fullName evidence="3">Glycoside hydrolase family 127 protein</fullName>
    </submittedName>
</protein>
<dbReference type="PANTHER" id="PTHR31151">
    <property type="entry name" value="PROLINE-TRNA LIGASE (DUF1680)"/>
    <property type="match status" value="1"/>
</dbReference>
<dbReference type="Proteomes" id="UP000824044">
    <property type="component" value="Unassembled WGS sequence"/>
</dbReference>
<dbReference type="Pfam" id="PF07944">
    <property type="entry name" value="Beta-AFase-like_GH127_cat"/>
    <property type="match status" value="1"/>
</dbReference>
<name>A0A9D2DWV1_9FIRM</name>
<organism evidence="3 4">
    <name type="scientific">Candidatus Gallimonas intestinigallinarum</name>
    <dbReference type="NCBI Taxonomy" id="2838604"/>
    <lineage>
        <taxon>Bacteria</taxon>
        <taxon>Bacillati</taxon>
        <taxon>Bacillota</taxon>
        <taxon>Clostridia</taxon>
        <taxon>Candidatus Gallimonas</taxon>
    </lineage>
</organism>
<sequence length="685" mass="77863">DRRNKIRQKLVRMVDGLRECQQSSKGRPGFLWAAPLISKENPEAQFDNVERGKLNIRTEAWVPWYTMHKLLAGLLDCYRLGGYAPALDVAEKLGDWVAERVLAWDDATQKRVLSVEYGGMNDCMYELYALTKQPRFAKAAHVFDEEALFDAILTEGKNVLKDLHANTTIPKIIGALKCYLVLHGEVLDGEIVDASRYLRVAEVFFRMVVERHTYVTGGNSEWEHFGADYVLDAERTNCNCETCNVYNMLKLARGLFCVTGDARYTDYYDNAFTNSILSSQNPETGMTTYFQPMAGGFFKVFSRPYDKFWCCTGSGMESFTKLGDSAVYFDGDYYLEQYFSMRVEHGGVRFSVHCDFPMSDEAIIQAEAGDFSLHLRVPDWAASPMQLTRNGVRVPVEACEGHLAVSLRAGDVLAVRIPVAVRMSGLPDARDTFAFTYGGKVLSADLGTQDMLETETGVDVSIPAKRMMASERVYFEDVEDVLANPGAYLVREGDAFRLVGGDVSYSFGLHYRRYRERYAIYFKLREGSREAEDIVREPIDTVQPGYGQYETDALHDLREYNSVSVTSDGTSRAAGENGWFEYDFRIDPENMTVLSIELRREDNYKPLCISVDGEEVFSGWLIDTMSAEENYRREFTIPVEIVERHKRKKCVNDEMIWVLPVRFAGLEGKPSVRICEFIYVYPQEA</sequence>
<comment type="caution">
    <text evidence="3">The sequence shown here is derived from an EMBL/GenBank/DDBJ whole genome shotgun (WGS) entry which is preliminary data.</text>
</comment>
<feature type="non-terminal residue" evidence="3">
    <location>
        <position position="1"/>
    </location>
</feature>
<keyword evidence="3" id="KW-0378">Hydrolase</keyword>
<feature type="domain" description="Glycoside hydrolase GH146 substrate-binding" evidence="2">
    <location>
        <begin position="537"/>
        <end position="643"/>
    </location>
</feature>
<dbReference type="AlphaFoldDB" id="A0A9D2DWV1"/>